<dbReference type="AlphaFoldDB" id="A0AAE0FFQ2"/>
<protein>
    <submittedName>
        <fullName evidence="1">Uncharacterized protein</fullName>
    </submittedName>
</protein>
<evidence type="ECO:0000313" key="1">
    <source>
        <dbReference type="EMBL" id="KAK3258878.1"/>
    </source>
</evidence>
<dbReference type="EMBL" id="LGRX02019196">
    <property type="protein sequence ID" value="KAK3258878.1"/>
    <property type="molecule type" value="Genomic_DNA"/>
</dbReference>
<proteinExistence type="predicted"/>
<keyword evidence="2" id="KW-1185">Reference proteome</keyword>
<dbReference type="Proteomes" id="UP001190700">
    <property type="component" value="Unassembled WGS sequence"/>
</dbReference>
<sequence>MINFDGWEMLHVDVHVLGKVDCANEYAEDPLWDHTFPKYSYGIAPTKKKGIELYWDEYHDEARRLQSIYPENFRIFPSPDIFHNASIQLEMLKFAGYEEPSAILFTRGRLNCMKSCRSARNGLP</sequence>
<reference evidence="1 2" key="1">
    <citation type="journal article" date="2015" name="Genome Biol. Evol.">
        <title>Comparative Genomics of a Bacterivorous Green Alga Reveals Evolutionary Causalities and Consequences of Phago-Mixotrophic Mode of Nutrition.</title>
        <authorList>
            <person name="Burns J.A."/>
            <person name="Paasch A."/>
            <person name="Narechania A."/>
            <person name="Kim E."/>
        </authorList>
    </citation>
    <scope>NUCLEOTIDE SEQUENCE [LARGE SCALE GENOMIC DNA]</scope>
    <source>
        <strain evidence="1 2">PLY_AMNH</strain>
    </source>
</reference>
<gene>
    <name evidence="1" type="ORF">CYMTET_32097</name>
</gene>
<evidence type="ECO:0000313" key="2">
    <source>
        <dbReference type="Proteomes" id="UP001190700"/>
    </source>
</evidence>
<organism evidence="1 2">
    <name type="scientific">Cymbomonas tetramitiformis</name>
    <dbReference type="NCBI Taxonomy" id="36881"/>
    <lineage>
        <taxon>Eukaryota</taxon>
        <taxon>Viridiplantae</taxon>
        <taxon>Chlorophyta</taxon>
        <taxon>Pyramimonadophyceae</taxon>
        <taxon>Pyramimonadales</taxon>
        <taxon>Pyramimonadaceae</taxon>
        <taxon>Cymbomonas</taxon>
    </lineage>
</organism>
<comment type="caution">
    <text evidence="1">The sequence shown here is derived from an EMBL/GenBank/DDBJ whole genome shotgun (WGS) entry which is preliminary data.</text>
</comment>
<accession>A0AAE0FFQ2</accession>
<name>A0AAE0FFQ2_9CHLO</name>